<comment type="caution">
    <text evidence="1">The sequence shown here is derived from an EMBL/GenBank/DDBJ whole genome shotgun (WGS) entry which is preliminary data.</text>
</comment>
<sequence length="161" mass="18556">MATLAADTLIHAHILNAHAHIKLGMPFEVIYPDHILIKHHKNLGIVSLREFFVHVNNHLKKHETICCVFEGCSFSTNIYGTYQSHKNRKHKTHTLNNFKAGIVEAEFARITTVPLRSKFMQQLDHHSSKLLRIFHKKGGAAGQKIRNIMAEYDKLYYLSMQ</sequence>
<organism evidence="1 2">
    <name type="scientific">Dissostichus mawsoni</name>
    <name type="common">Antarctic cod</name>
    <dbReference type="NCBI Taxonomy" id="36200"/>
    <lineage>
        <taxon>Eukaryota</taxon>
        <taxon>Metazoa</taxon>
        <taxon>Chordata</taxon>
        <taxon>Craniata</taxon>
        <taxon>Vertebrata</taxon>
        <taxon>Euteleostomi</taxon>
        <taxon>Actinopterygii</taxon>
        <taxon>Neopterygii</taxon>
        <taxon>Teleostei</taxon>
        <taxon>Neoteleostei</taxon>
        <taxon>Acanthomorphata</taxon>
        <taxon>Eupercaria</taxon>
        <taxon>Perciformes</taxon>
        <taxon>Notothenioidei</taxon>
        <taxon>Nototheniidae</taxon>
        <taxon>Dissostichus</taxon>
    </lineage>
</organism>
<proteinExistence type="predicted"/>
<dbReference type="EMBL" id="JAAKFY010000015">
    <property type="protein sequence ID" value="KAF3844356.1"/>
    <property type="molecule type" value="Genomic_DNA"/>
</dbReference>
<evidence type="ECO:0000313" key="1">
    <source>
        <dbReference type="EMBL" id="KAF3844356.1"/>
    </source>
</evidence>
<protein>
    <submittedName>
        <fullName evidence="1">Uncharacterized protein</fullName>
    </submittedName>
</protein>
<dbReference type="Proteomes" id="UP000518266">
    <property type="component" value="Unassembled WGS sequence"/>
</dbReference>
<keyword evidence="2" id="KW-1185">Reference proteome</keyword>
<reference evidence="1 2" key="1">
    <citation type="submission" date="2020-03" db="EMBL/GenBank/DDBJ databases">
        <title>Dissostichus mawsoni Genome sequencing and assembly.</title>
        <authorList>
            <person name="Park H."/>
        </authorList>
    </citation>
    <scope>NUCLEOTIDE SEQUENCE [LARGE SCALE GENOMIC DNA]</scope>
    <source>
        <strain evidence="1">DM0001</strain>
        <tissue evidence="1">Muscle</tissue>
    </source>
</reference>
<evidence type="ECO:0000313" key="2">
    <source>
        <dbReference type="Proteomes" id="UP000518266"/>
    </source>
</evidence>
<gene>
    <name evidence="1" type="ORF">F7725_007519</name>
</gene>
<dbReference type="OrthoDB" id="10044445at2759"/>
<name>A0A7J5Y4M5_DISMA</name>
<dbReference type="AlphaFoldDB" id="A0A7J5Y4M5"/>
<accession>A0A7J5Y4M5</accession>